<protein>
    <recommendedName>
        <fullName evidence="1">DUF7448 domain-containing protein</fullName>
    </recommendedName>
</protein>
<dbReference type="InterPro" id="IPR055871">
    <property type="entry name" value="DUF7448"/>
</dbReference>
<evidence type="ECO:0000313" key="3">
    <source>
        <dbReference type="Proteomes" id="UP000241102"/>
    </source>
</evidence>
<evidence type="ECO:0000259" key="1">
    <source>
        <dbReference type="Pfam" id="PF24240"/>
    </source>
</evidence>
<sequence>MEHLKTIRDMTFEDLEKELIGKTVVAIDESENTLTLNDGRKLKFRDTADCCAWFNGELRAGNLTDNAVTAIKVTDRQKEEYADEDYTIHIFAANNKIADLDINGNPTSGYYCHSINLEIFVSDKEDSNE</sequence>
<dbReference type="Pfam" id="PF24240">
    <property type="entry name" value="DUF7448"/>
    <property type="match status" value="1"/>
</dbReference>
<proteinExistence type="predicted"/>
<dbReference type="EMBL" id="MG198778">
    <property type="protein sequence ID" value="ATW58671.1"/>
    <property type="molecule type" value="Genomic_DNA"/>
</dbReference>
<evidence type="ECO:0000313" key="2">
    <source>
        <dbReference type="EMBL" id="ATW58671.1"/>
    </source>
</evidence>
<organism evidence="2 3">
    <name type="scientific">Corynebacterium phage PotatoChip</name>
    <dbReference type="NCBI Taxonomy" id="2047870"/>
    <lineage>
        <taxon>Viruses</taxon>
        <taxon>Duplodnaviria</taxon>
        <taxon>Heunggongvirae</taxon>
        <taxon>Uroviricota</taxon>
        <taxon>Caudoviricetes</taxon>
        <taxon>Zierdtviridae</taxon>
        <taxon>Toshachvirinae</taxon>
        <taxon>Ceetrepovirus</taxon>
        <taxon>Ceetrepovirus zion</taxon>
        <taxon>Corynebacterium virus Zion</taxon>
    </lineage>
</organism>
<reference evidence="2 3" key="1">
    <citation type="submission" date="2017-10" db="EMBL/GenBank/DDBJ databases">
        <authorList>
            <person name="Monti D.L."/>
            <person name="McPhail C.W."/>
            <person name="Foksinska A.M."/>
            <person name="Opsteen S.A."/>
            <person name="Casey K.N."/>
            <person name="Ali S.Y."/>
            <person name="Nguyen D.C."/>
            <person name="Vale K."/>
            <person name="Baghaei N."/>
            <person name="Pratt M.C."/>
            <person name="Page E.F."/>
            <person name="Gosain A.J."/>
            <person name="Castillo S.J."/>
            <person name="Mallepalli N.R."/>
            <person name="Thompson A.L."/>
            <person name="Presedo N.A."/>
            <person name="Murrell A.C."/>
            <person name="Sahawneh K.J."/>
            <person name="Saleeby D.P."/>
            <person name="Stoner T.H."/>
            <person name="Garlena R.A."/>
            <person name="Russell D.A."/>
            <person name="Pope W.H."/>
            <person name="Jacobs-Sera D."/>
            <person name="Hatfull G.F."/>
        </authorList>
    </citation>
    <scope>NUCLEOTIDE SEQUENCE [LARGE SCALE GENOMIC DNA]</scope>
</reference>
<dbReference type="Proteomes" id="UP000241102">
    <property type="component" value="Segment"/>
</dbReference>
<gene>
    <name evidence="2" type="ORF">SEA_POTATOCHIP_64</name>
</gene>
<name>A0A2H4P8U3_9CAUD</name>
<feature type="domain" description="DUF7448" evidence="1">
    <location>
        <begin position="17"/>
        <end position="116"/>
    </location>
</feature>
<accession>A0A2H4P8U3</accession>